<dbReference type="OrthoDB" id="268713at2"/>
<organism evidence="7 8">
    <name type="scientific">Rubripirellula reticaptiva</name>
    <dbReference type="NCBI Taxonomy" id="2528013"/>
    <lineage>
        <taxon>Bacteria</taxon>
        <taxon>Pseudomonadati</taxon>
        <taxon>Planctomycetota</taxon>
        <taxon>Planctomycetia</taxon>
        <taxon>Pirellulales</taxon>
        <taxon>Pirellulaceae</taxon>
        <taxon>Rubripirellula</taxon>
    </lineage>
</organism>
<evidence type="ECO:0000256" key="1">
    <source>
        <dbReference type="ARBA" id="ARBA00004141"/>
    </source>
</evidence>
<comment type="caution">
    <text evidence="7">The sequence shown here is derived from an EMBL/GenBank/DDBJ whole genome shotgun (WGS) entry which is preliminary data.</text>
</comment>
<feature type="region of interest" description="Disordered" evidence="5">
    <location>
        <begin position="203"/>
        <end position="227"/>
    </location>
</feature>
<feature type="transmembrane region" description="Helical" evidence="6">
    <location>
        <begin position="7"/>
        <end position="40"/>
    </location>
</feature>
<gene>
    <name evidence="7" type="ORF">Poly59_02230</name>
</gene>
<feature type="transmembrane region" description="Helical" evidence="6">
    <location>
        <begin position="100"/>
        <end position="123"/>
    </location>
</feature>
<evidence type="ECO:0000313" key="8">
    <source>
        <dbReference type="Proteomes" id="UP000317977"/>
    </source>
</evidence>
<evidence type="ECO:0000256" key="4">
    <source>
        <dbReference type="ARBA" id="ARBA00023136"/>
    </source>
</evidence>
<keyword evidence="4 6" id="KW-0472">Membrane</keyword>
<keyword evidence="8" id="KW-1185">Reference proteome</keyword>
<evidence type="ECO:0000256" key="5">
    <source>
        <dbReference type="SAM" id="MobiDB-lite"/>
    </source>
</evidence>
<dbReference type="PANTHER" id="PTHR37306">
    <property type="entry name" value="COLICIN V PRODUCTION PROTEIN"/>
    <property type="match status" value="1"/>
</dbReference>
<name>A0A5C6FAZ1_9BACT</name>
<dbReference type="Proteomes" id="UP000317977">
    <property type="component" value="Unassembled WGS sequence"/>
</dbReference>
<evidence type="ECO:0000256" key="6">
    <source>
        <dbReference type="SAM" id="Phobius"/>
    </source>
</evidence>
<dbReference type="GO" id="GO:0009403">
    <property type="term" value="P:toxin biosynthetic process"/>
    <property type="evidence" value="ECO:0007669"/>
    <property type="project" value="InterPro"/>
</dbReference>
<evidence type="ECO:0000256" key="3">
    <source>
        <dbReference type="ARBA" id="ARBA00022989"/>
    </source>
</evidence>
<feature type="compositionally biased region" description="Polar residues" evidence="5">
    <location>
        <begin position="218"/>
        <end position="227"/>
    </location>
</feature>
<dbReference type="EMBL" id="SJPX01000001">
    <property type="protein sequence ID" value="TWU57316.1"/>
    <property type="molecule type" value="Genomic_DNA"/>
</dbReference>
<sequence length="227" mass="24931">MEIYDIVMLVVLIGAMLFGAVKGLAWQLASIASILGSYFVALKLREPFGRSISVEPPWNQFLAMLILFIGTSLLIWVAFRMISSSIDRMKLKEFDNHIGAVFGLLKGSLYCTLITMFAVTLAGQQVREKVVQSKSGIYIAKVLDQSQSVIPPEIHEVIGPYLDRFEQQFHEAESARSNIASGEVRPIGGLGQAAAGFVESAPWQPPAAAPAWNTQQARQSINGSYQR</sequence>
<protein>
    <submittedName>
        <fullName evidence="7">Colicin V production protein</fullName>
    </submittedName>
</protein>
<dbReference type="Pfam" id="PF02674">
    <property type="entry name" value="Colicin_V"/>
    <property type="match status" value="1"/>
</dbReference>
<evidence type="ECO:0000313" key="7">
    <source>
        <dbReference type="EMBL" id="TWU57316.1"/>
    </source>
</evidence>
<accession>A0A5C6FAZ1</accession>
<feature type="transmembrane region" description="Helical" evidence="6">
    <location>
        <begin position="60"/>
        <end position="79"/>
    </location>
</feature>
<keyword evidence="3 6" id="KW-1133">Transmembrane helix</keyword>
<reference evidence="7 8" key="1">
    <citation type="submission" date="2019-02" db="EMBL/GenBank/DDBJ databases">
        <title>Deep-cultivation of Planctomycetes and their phenomic and genomic characterization uncovers novel biology.</title>
        <authorList>
            <person name="Wiegand S."/>
            <person name="Jogler M."/>
            <person name="Boedeker C."/>
            <person name="Pinto D."/>
            <person name="Vollmers J."/>
            <person name="Rivas-Marin E."/>
            <person name="Kohn T."/>
            <person name="Peeters S.H."/>
            <person name="Heuer A."/>
            <person name="Rast P."/>
            <person name="Oberbeckmann S."/>
            <person name="Bunk B."/>
            <person name="Jeske O."/>
            <person name="Meyerdierks A."/>
            <person name="Storesund J.E."/>
            <person name="Kallscheuer N."/>
            <person name="Luecker S."/>
            <person name="Lage O.M."/>
            <person name="Pohl T."/>
            <person name="Merkel B.J."/>
            <person name="Hornburger P."/>
            <person name="Mueller R.-W."/>
            <person name="Bruemmer F."/>
            <person name="Labrenz M."/>
            <person name="Spormann A.M."/>
            <person name="Op Den Camp H."/>
            <person name="Overmann J."/>
            <person name="Amann R."/>
            <person name="Jetten M.S.M."/>
            <person name="Mascher T."/>
            <person name="Medema M.H."/>
            <person name="Devos D.P."/>
            <person name="Kaster A.-K."/>
            <person name="Ovreas L."/>
            <person name="Rohde M."/>
            <person name="Galperin M.Y."/>
            <person name="Jogler C."/>
        </authorList>
    </citation>
    <scope>NUCLEOTIDE SEQUENCE [LARGE SCALE GENOMIC DNA]</scope>
    <source>
        <strain evidence="7 8">Poly59</strain>
    </source>
</reference>
<evidence type="ECO:0000256" key="2">
    <source>
        <dbReference type="ARBA" id="ARBA00022692"/>
    </source>
</evidence>
<comment type="subcellular location">
    <subcellularLocation>
        <location evidence="1">Membrane</location>
        <topology evidence="1">Multi-pass membrane protein</topology>
    </subcellularLocation>
</comment>
<dbReference type="InterPro" id="IPR003825">
    <property type="entry name" value="Colicin-V_CvpA"/>
</dbReference>
<dbReference type="RefSeq" id="WP_146532238.1">
    <property type="nucleotide sequence ID" value="NZ_SJPX01000001.1"/>
</dbReference>
<dbReference type="AlphaFoldDB" id="A0A5C6FAZ1"/>
<keyword evidence="2 6" id="KW-0812">Transmembrane</keyword>
<dbReference type="GO" id="GO:0016020">
    <property type="term" value="C:membrane"/>
    <property type="evidence" value="ECO:0007669"/>
    <property type="project" value="UniProtKB-SubCell"/>
</dbReference>
<proteinExistence type="predicted"/>
<dbReference type="PANTHER" id="PTHR37306:SF1">
    <property type="entry name" value="COLICIN V PRODUCTION PROTEIN"/>
    <property type="match status" value="1"/>
</dbReference>